<organism evidence="3 4">
    <name type="scientific">Saccharopolyspora hordei</name>
    <dbReference type="NCBI Taxonomy" id="1838"/>
    <lineage>
        <taxon>Bacteria</taxon>
        <taxon>Bacillati</taxon>
        <taxon>Actinomycetota</taxon>
        <taxon>Actinomycetes</taxon>
        <taxon>Pseudonocardiales</taxon>
        <taxon>Pseudonocardiaceae</taxon>
        <taxon>Saccharopolyspora</taxon>
    </lineage>
</organism>
<dbReference type="Proteomes" id="UP000587002">
    <property type="component" value="Unassembled WGS sequence"/>
</dbReference>
<dbReference type="Pfam" id="PF01814">
    <property type="entry name" value="Hemerythrin"/>
    <property type="match status" value="1"/>
</dbReference>
<feature type="region of interest" description="Disordered" evidence="1">
    <location>
        <begin position="148"/>
        <end position="175"/>
    </location>
</feature>
<dbReference type="Gene3D" id="1.20.120.520">
    <property type="entry name" value="nmb1532 protein domain like"/>
    <property type="match status" value="1"/>
</dbReference>
<protein>
    <submittedName>
        <fullName evidence="3">Hemerythrin superfamily protein</fullName>
    </submittedName>
</protein>
<name>A0A853AT08_9PSEU</name>
<sequence>MVHAGTREGDLIDVLTKDHRAVESAFQEYERGGMSDQARQGLVDHIITELVRHSVAEEQYLYPTAREVLPDGDEVADHEIQEHAEAEEVMKQLEGMEPTDAEYDRLVRELISDIRHHVDDEEQDLFPQLQQRCSAEDLQDLGAKIVQAKERAPTRPHPSAPDKPPANMLLDPGAGMIDRLRDALSGRGR</sequence>
<feature type="compositionally biased region" description="Pro residues" evidence="1">
    <location>
        <begin position="155"/>
        <end position="164"/>
    </location>
</feature>
<comment type="caution">
    <text evidence="3">The sequence shown here is derived from an EMBL/GenBank/DDBJ whole genome shotgun (WGS) entry which is preliminary data.</text>
</comment>
<gene>
    <name evidence="3" type="ORF">HNR68_004277</name>
</gene>
<accession>A0A853AT08</accession>
<dbReference type="CDD" id="cd12108">
    <property type="entry name" value="Hr-like"/>
    <property type="match status" value="1"/>
</dbReference>
<evidence type="ECO:0000256" key="1">
    <source>
        <dbReference type="SAM" id="MobiDB-lite"/>
    </source>
</evidence>
<feature type="domain" description="Hemerythrin-like" evidence="2">
    <location>
        <begin position="11"/>
        <end position="129"/>
    </location>
</feature>
<evidence type="ECO:0000259" key="2">
    <source>
        <dbReference type="Pfam" id="PF01814"/>
    </source>
</evidence>
<dbReference type="EMBL" id="JACCFJ010000001">
    <property type="protein sequence ID" value="NYI85647.1"/>
    <property type="molecule type" value="Genomic_DNA"/>
</dbReference>
<dbReference type="PANTHER" id="PTHR35585:SF1">
    <property type="entry name" value="HHE DOMAIN PROTEIN (AFU_ORTHOLOGUE AFUA_4G00730)"/>
    <property type="match status" value="1"/>
</dbReference>
<dbReference type="RefSeq" id="WP_179723519.1">
    <property type="nucleotide sequence ID" value="NZ_BAABFH010000001.1"/>
</dbReference>
<evidence type="ECO:0000313" key="3">
    <source>
        <dbReference type="EMBL" id="NYI85647.1"/>
    </source>
</evidence>
<dbReference type="InterPro" id="IPR012312">
    <property type="entry name" value="Hemerythrin-like"/>
</dbReference>
<keyword evidence="4" id="KW-1185">Reference proteome</keyword>
<reference evidence="3 4" key="1">
    <citation type="submission" date="2020-07" db="EMBL/GenBank/DDBJ databases">
        <title>Sequencing the genomes of 1000 actinobacteria strains.</title>
        <authorList>
            <person name="Klenk H.-P."/>
        </authorList>
    </citation>
    <scope>NUCLEOTIDE SEQUENCE [LARGE SCALE GENOMIC DNA]</scope>
    <source>
        <strain evidence="3 4">DSM 44065</strain>
    </source>
</reference>
<dbReference type="AlphaFoldDB" id="A0A853AT08"/>
<dbReference type="PANTHER" id="PTHR35585">
    <property type="entry name" value="HHE DOMAIN PROTEIN (AFU_ORTHOLOGUE AFUA_4G00730)"/>
    <property type="match status" value="1"/>
</dbReference>
<proteinExistence type="predicted"/>
<evidence type="ECO:0000313" key="4">
    <source>
        <dbReference type="Proteomes" id="UP000587002"/>
    </source>
</evidence>